<comment type="caution">
    <text evidence="2">The sequence shown here is derived from an EMBL/GenBank/DDBJ whole genome shotgun (WGS) entry which is preliminary data.</text>
</comment>
<keyword evidence="3" id="KW-1185">Reference proteome</keyword>
<protein>
    <submittedName>
        <fullName evidence="2">Uncharacterized protein</fullName>
    </submittedName>
</protein>
<organism evidence="2 3">
    <name type="scientific">Quercus suber</name>
    <name type="common">Cork oak</name>
    <dbReference type="NCBI Taxonomy" id="58331"/>
    <lineage>
        <taxon>Eukaryota</taxon>
        <taxon>Viridiplantae</taxon>
        <taxon>Streptophyta</taxon>
        <taxon>Embryophyta</taxon>
        <taxon>Tracheophyta</taxon>
        <taxon>Spermatophyta</taxon>
        <taxon>Magnoliopsida</taxon>
        <taxon>eudicotyledons</taxon>
        <taxon>Gunneridae</taxon>
        <taxon>Pentapetalae</taxon>
        <taxon>rosids</taxon>
        <taxon>fabids</taxon>
        <taxon>Fagales</taxon>
        <taxon>Fagaceae</taxon>
        <taxon>Quercus</taxon>
    </lineage>
</organism>
<evidence type="ECO:0000256" key="1">
    <source>
        <dbReference type="SAM" id="MobiDB-lite"/>
    </source>
</evidence>
<accession>A0AAW0L4G4</accession>
<feature type="region of interest" description="Disordered" evidence="1">
    <location>
        <begin position="35"/>
        <end position="79"/>
    </location>
</feature>
<sequence>MLVYLSETSTHISRQKESILSSSARLRILCAPQGSEYNRAKEHEHPETPDMEGNHISLGALQGHQLQPPPTASSKKDGG</sequence>
<evidence type="ECO:0000313" key="3">
    <source>
        <dbReference type="Proteomes" id="UP000237347"/>
    </source>
</evidence>
<dbReference type="EMBL" id="PKMF04000159">
    <property type="protein sequence ID" value="KAK7846190.1"/>
    <property type="molecule type" value="Genomic_DNA"/>
</dbReference>
<gene>
    <name evidence="2" type="ORF">CFP56_008222</name>
</gene>
<reference evidence="2 3" key="1">
    <citation type="journal article" date="2018" name="Sci. Data">
        <title>The draft genome sequence of cork oak.</title>
        <authorList>
            <person name="Ramos A.M."/>
            <person name="Usie A."/>
            <person name="Barbosa P."/>
            <person name="Barros P.M."/>
            <person name="Capote T."/>
            <person name="Chaves I."/>
            <person name="Simoes F."/>
            <person name="Abreu I."/>
            <person name="Carrasquinho I."/>
            <person name="Faro C."/>
            <person name="Guimaraes J.B."/>
            <person name="Mendonca D."/>
            <person name="Nobrega F."/>
            <person name="Rodrigues L."/>
            <person name="Saibo N.J.M."/>
            <person name="Varela M.C."/>
            <person name="Egas C."/>
            <person name="Matos J."/>
            <person name="Miguel C.M."/>
            <person name="Oliveira M.M."/>
            <person name="Ricardo C.P."/>
            <person name="Goncalves S."/>
        </authorList>
    </citation>
    <scope>NUCLEOTIDE SEQUENCE [LARGE SCALE GENOMIC DNA]</scope>
    <source>
        <strain evidence="3">cv. HL8</strain>
    </source>
</reference>
<feature type="compositionally biased region" description="Basic and acidic residues" evidence="1">
    <location>
        <begin position="38"/>
        <end position="48"/>
    </location>
</feature>
<name>A0AAW0L4G4_QUESU</name>
<evidence type="ECO:0000313" key="2">
    <source>
        <dbReference type="EMBL" id="KAK7846190.1"/>
    </source>
</evidence>
<proteinExistence type="predicted"/>
<dbReference type="AlphaFoldDB" id="A0AAW0L4G4"/>
<dbReference type="Proteomes" id="UP000237347">
    <property type="component" value="Unassembled WGS sequence"/>
</dbReference>